<keyword evidence="4" id="KW-0411">Iron-sulfur</keyword>
<dbReference type="CDD" id="cd01335">
    <property type="entry name" value="Radical_SAM"/>
    <property type="match status" value="1"/>
</dbReference>
<dbReference type="InterPro" id="IPR007197">
    <property type="entry name" value="rSAM"/>
</dbReference>
<evidence type="ECO:0000256" key="1">
    <source>
        <dbReference type="ARBA" id="ARBA00022691"/>
    </source>
</evidence>
<dbReference type="RefSeq" id="WP_397718794.1">
    <property type="nucleotide sequence ID" value="NZ_JBIRGN010000014.1"/>
</dbReference>
<evidence type="ECO:0000256" key="2">
    <source>
        <dbReference type="ARBA" id="ARBA00022723"/>
    </source>
</evidence>
<dbReference type="Pfam" id="PF04055">
    <property type="entry name" value="Radical_SAM"/>
    <property type="match status" value="1"/>
</dbReference>
<evidence type="ECO:0000313" key="6">
    <source>
        <dbReference type="EMBL" id="MFH8551735.1"/>
    </source>
</evidence>
<keyword evidence="3" id="KW-0408">Iron</keyword>
<dbReference type="Proteomes" id="UP001610818">
    <property type="component" value="Unassembled WGS sequence"/>
</dbReference>
<dbReference type="SFLD" id="SFLDF00365">
    <property type="entry name" value="thuricin_CD_(TrnCD-like)"/>
    <property type="match status" value="1"/>
</dbReference>
<dbReference type="EMBL" id="JBIRGQ010000014">
    <property type="protein sequence ID" value="MFH8551735.1"/>
    <property type="molecule type" value="Genomic_DNA"/>
</dbReference>
<dbReference type="InterPro" id="IPR013785">
    <property type="entry name" value="Aldolase_TIM"/>
</dbReference>
<comment type="caution">
    <text evidence="6">The sequence shown here is derived from an EMBL/GenBank/DDBJ whole genome shotgun (WGS) entry which is preliminary data.</text>
</comment>
<dbReference type="SFLD" id="SFLDG01386">
    <property type="entry name" value="main_SPASM_domain-containing"/>
    <property type="match status" value="1"/>
</dbReference>
<sequence length="290" mass="30758">MTLVPQAPVERTALRFLSLEITDRCQLTCPSMCFVKAGPTRSHGTMAEEDWRRIIDEATTLGKPTVQFIGGEPTLHPAFTTLVGHTLNAGLRVRIYSNLYKVRAEHWQLFSRPNVRLATSYHSDDPHEHDAITGRNGSHAATRANIIEALRRRIPVKVAVIHGGSGQRVEAARAEMLGLGVRDVSIGRLRAVGNAAVSALPSASELCGRCADGKAAILPDGRVAVCEIGRFLCAGDVKHASLASVLGSPQWARLAASVPGPGSSVPCGPDCSPNDDTCEPSGGDTCDPAS</sequence>
<gene>
    <name evidence="6" type="ORF">ACH4F9_42845</name>
</gene>
<dbReference type="InterPro" id="IPR050377">
    <property type="entry name" value="Radical_SAM_PqqE_MftC-like"/>
</dbReference>
<keyword evidence="1" id="KW-0949">S-adenosyl-L-methionine</keyword>
<keyword evidence="7" id="KW-1185">Reference proteome</keyword>
<evidence type="ECO:0000313" key="7">
    <source>
        <dbReference type="Proteomes" id="UP001610818"/>
    </source>
</evidence>
<dbReference type="SUPFAM" id="SSF102114">
    <property type="entry name" value="Radical SAM enzymes"/>
    <property type="match status" value="1"/>
</dbReference>
<dbReference type="PANTHER" id="PTHR11228">
    <property type="entry name" value="RADICAL SAM DOMAIN PROTEIN"/>
    <property type="match status" value="1"/>
</dbReference>
<organism evidence="6 7">
    <name type="scientific">Streptomyces longisporoflavus</name>
    <dbReference type="NCBI Taxonomy" id="28044"/>
    <lineage>
        <taxon>Bacteria</taxon>
        <taxon>Bacillati</taxon>
        <taxon>Actinomycetota</taxon>
        <taxon>Actinomycetes</taxon>
        <taxon>Kitasatosporales</taxon>
        <taxon>Streptomycetaceae</taxon>
        <taxon>Streptomyces</taxon>
    </lineage>
</organism>
<dbReference type="Gene3D" id="3.20.20.70">
    <property type="entry name" value="Aldolase class I"/>
    <property type="match status" value="1"/>
</dbReference>
<evidence type="ECO:0000259" key="5">
    <source>
        <dbReference type="PROSITE" id="PS51918"/>
    </source>
</evidence>
<feature type="domain" description="Radical SAM core" evidence="5">
    <location>
        <begin position="11"/>
        <end position="230"/>
    </location>
</feature>
<evidence type="ECO:0000256" key="3">
    <source>
        <dbReference type="ARBA" id="ARBA00023004"/>
    </source>
</evidence>
<dbReference type="PANTHER" id="PTHR11228:SF7">
    <property type="entry name" value="PQQA PEPTIDE CYCLASE"/>
    <property type="match status" value="1"/>
</dbReference>
<name>A0ABW7R557_9ACTN</name>
<protein>
    <submittedName>
        <fullName evidence="6">Radical SAM protein</fullName>
    </submittedName>
</protein>
<evidence type="ECO:0000256" key="4">
    <source>
        <dbReference type="ARBA" id="ARBA00023014"/>
    </source>
</evidence>
<proteinExistence type="predicted"/>
<dbReference type="InterPro" id="IPR058240">
    <property type="entry name" value="rSAM_sf"/>
</dbReference>
<reference evidence="6 7" key="1">
    <citation type="submission" date="2024-10" db="EMBL/GenBank/DDBJ databases">
        <title>The Natural Products Discovery Center: Release of the First 8490 Sequenced Strains for Exploring Actinobacteria Biosynthetic Diversity.</title>
        <authorList>
            <person name="Kalkreuter E."/>
            <person name="Kautsar S.A."/>
            <person name="Yang D."/>
            <person name="Bader C.D."/>
            <person name="Teijaro C.N."/>
            <person name="Fluegel L."/>
            <person name="Davis C.M."/>
            <person name="Simpson J.R."/>
            <person name="Lauterbach L."/>
            <person name="Steele A.D."/>
            <person name="Gui C."/>
            <person name="Meng S."/>
            <person name="Li G."/>
            <person name="Viehrig K."/>
            <person name="Ye F."/>
            <person name="Su P."/>
            <person name="Kiefer A.F."/>
            <person name="Nichols A."/>
            <person name="Cepeda A.J."/>
            <person name="Yan W."/>
            <person name="Fan B."/>
            <person name="Jiang Y."/>
            <person name="Adhikari A."/>
            <person name="Zheng C.-J."/>
            <person name="Schuster L."/>
            <person name="Cowan T.M."/>
            <person name="Smanski M.J."/>
            <person name="Chevrette M.G."/>
            <person name="De Carvalho L.P.S."/>
            <person name="Shen B."/>
        </authorList>
    </citation>
    <scope>NUCLEOTIDE SEQUENCE [LARGE SCALE GENOMIC DNA]</scope>
    <source>
        <strain evidence="6 7">NPDC017990</strain>
    </source>
</reference>
<dbReference type="SFLD" id="SFLDG01216">
    <property type="entry name" value="thioether_bond_formation_requi"/>
    <property type="match status" value="1"/>
</dbReference>
<dbReference type="SFLD" id="SFLDS00029">
    <property type="entry name" value="Radical_SAM"/>
    <property type="match status" value="1"/>
</dbReference>
<keyword evidence="2" id="KW-0479">Metal-binding</keyword>
<accession>A0ABW7R557</accession>
<dbReference type="SFLD" id="SFLDG01067">
    <property type="entry name" value="SPASM/twitch_domain_containing"/>
    <property type="match status" value="1"/>
</dbReference>
<dbReference type="PROSITE" id="PS51918">
    <property type="entry name" value="RADICAL_SAM"/>
    <property type="match status" value="1"/>
</dbReference>